<keyword evidence="2 4" id="KW-0863">Zinc-finger</keyword>
<dbReference type="PANTHER" id="PTHR12197">
    <property type="entry name" value="HISTONE-LYSINE N-METHYLTRANSFERASE SMYD"/>
    <property type="match status" value="1"/>
</dbReference>
<evidence type="ECO:0000313" key="8">
    <source>
        <dbReference type="Proteomes" id="UP001187192"/>
    </source>
</evidence>
<dbReference type="EMBL" id="BTGU01000010">
    <property type="protein sequence ID" value="GMN39709.1"/>
    <property type="molecule type" value="Genomic_DNA"/>
</dbReference>
<dbReference type="PROSITE" id="PS50865">
    <property type="entry name" value="ZF_MYND_2"/>
    <property type="match status" value="1"/>
</dbReference>
<evidence type="ECO:0000259" key="5">
    <source>
        <dbReference type="PROSITE" id="PS50280"/>
    </source>
</evidence>
<dbReference type="GO" id="GO:0005634">
    <property type="term" value="C:nucleus"/>
    <property type="evidence" value="ECO:0007669"/>
    <property type="project" value="TreeGrafter"/>
</dbReference>
<keyword evidence="3" id="KW-0862">Zinc</keyword>
<accession>A0AA87ZTV8</accession>
<evidence type="ECO:0000256" key="2">
    <source>
        <dbReference type="ARBA" id="ARBA00022771"/>
    </source>
</evidence>
<dbReference type="SUPFAM" id="SSF82199">
    <property type="entry name" value="SET domain"/>
    <property type="match status" value="1"/>
</dbReference>
<dbReference type="Gene3D" id="6.10.140.2220">
    <property type="match status" value="1"/>
</dbReference>
<dbReference type="Pfam" id="PF01753">
    <property type="entry name" value="zf-MYND"/>
    <property type="match status" value="1"/>
</dbReference>
<name>A0AA87ZTV8_FICCA</name>
<feature type="domain" description="SET" evidence="5">
    <location>
        <begin position="11"/>
        <end position="248"/>
    </location>
</feature>
<dbReference type="PANTHER" id="PTHR12197:SF251">
    <property type="entry name" value="EG:BACR7C10.4 PROTEIN"/>
    <property type="match status" value="1"/>
</dbReference>
<gene>
    <name evidence="7" type="ORF">TIFTF001_008945</name>
</gene>
<evidence type="ECO:0000259" key="6">
    <source>
        <dbReference type="PROSITE" id="PS50865"/>
    </source>
</evidence>
<feature type="domain" description="MYND-type" evidence="6">
    <location>
        <begin position="56"/>
        <end position="93"/>
    </location>
</feature>
<dbReference type="Pfam" id="PF00856">
    <property type="entry name" value="SET"/>
    <property type="match status" value="1"/>
</dbReference>
<proteinExistence type="predicted"/>
<dbReference type="Gene3D" id="1.10.220.160">
    <property type="match status" value="1"/>
</dbReference>
<evidence type="ECO:0000256" key="4">
    <source>
        <dbReference type="PROSITE-ProRule" id="PRU00134"/>
    </source>
</evidence>
<dbReference type="AlphaFoldDB" id="A0AA87ZTV8"/>
<dbReference type="PROSITE" id="PS50280">
    <property type="entry name" value="SET"/>
    <property type="match status" value="1"/>
</dbReference>
<evidence type="ECO:0000313" key="7">
    <source>
        <dbReference type="EMBL" id="GMN39709.1"/>
    </source>
</evidence>
<reference evidence="7" key="1">
    <citation type="submission" date="2023-07" db="EMBL/GenBank/DDBJ databases">
        <title>draft genome sequence of fig (Ficus carica).</title>
        <authorList>
            <person name="Takahashi T."/>
            <person name="Nishimura K."/>
        </authorList>
    </citation>
    <scope>NUCLEOTIDE SEQUENCE</scope>
</reference>
<evidence type="ECO:0000256" key="3">
    <source>
        <dbReference type="ARBA" id="ARBA00022833"/>
    </source>
</evidence>
<evidence type="ECO:0000256" key="1">
    <source>
        <dbReference type="ARBA" id="ARBA00022723"/>
    </source>
</evidence>
<comment type="caution">
    <text evidence="7">The sequence shown here is derived from an EMBL/GenBank/DDBJ whole genome shotgun (WGS) entry which is preliminary data.</text>
</comment>
<dbReference type="PROSITE" id="PS01360">
    <property type="entry name" value="ZF_MYND_1"/>
    <property type="match status" value="1"/>
</dbReference>
<keyword evidence="8" id="KW-1185">Reference proteome</keyword>
<dbReference type="InterPro" id="IPR001214">
    <property type="entry name" value="SET_dom"/>
</dbReference>
<sequence>MDELQTTLSARGLSVSTLPDKGRCLFATRDFRPGEIVISEKPYVWAPNKSGGESRCDGCFGTSNLKKCSACQVAWYCGSSCQKEDWKLHRLECAALSKLHKDRRKSVTPSIRLVLRLYLRRKLEAEGVIPATAMENYKLVEALVSHMSDIEEKQLVLYAQMANLVNLILQLPDINIKEIAENFSKLACNAHTICDSELRPLGNGLFPVVSIINHSCLPNSVLVFEGKSAVVRAVQHISKDSERYWDSVSVTSNSPKSLYVCPVLPEHYLFPSAFYPSYWLKSFQYVPL</sequence>
<dbReference type="InterPro" id="IPR050869">
    <property type="entry name" value="H3K4_H4K5_MeTrfase"/>
</dbReference>
<dbReference type="InterPro" id="IPR002893">
    <property type="entry name" value="Znf_MYND"/>
</dbReference>
<protein>
    <recommendedName>
        <fullName evidence="9">Histone-lysine N-methyltransferase ASHR1</fullName>
    </recommendedName>
</protein>
<dbReference type="SMART" id="SM00317">
    <property type="entry name" value="SET"/>
    <property type="match status" value="1"/>
</dbReference>
<dbReference type="GO" id="GO:0008270">
    <property type="term" value="F:zinc ion binding"/>
    <property type="evidence" value="ECO:0007669"/>
    <property type="project" value="UniProtKB-KW"/>
</dbReference>
<keyword evidence="1" id="KW-0479">Metal-binding</keyword>
<evidence type="ECO:0008006" key="9">
    <source>
        <dbReference type="Google" id="ProtNLM"/>
    </source>
</evidence>
<dbReference type="Proteomes" id="UP001187192">
    <property type="component" value="Unassembled WGS sequence"/>
</dbReference>
<dbReference type="Gene3D" id="2.170.270.10">
    <property type="entry name" value="SET domain"/>
    <property type="match status" value="1"/>
</dbReference>
<dbReference type="InterPro" id="IPR046341">
    <property type="entry name" value="SET_dom_sf"/>
</dbReference>
<organism evidence="7 8">
    <name type="scientific">Ficus carica</name>
    <name type="common">Common fig</name>
    <dbReference type="NCBI Taxonomy" id="3494"/>
    <lineage>
        <taxon>Eukaryota</taxon>
        <taxon>Viridiplantae</taxon>
        <taxon>Streptophyta</taxon>
        <taxon>Embryophyta</taxon>
        <taxon>Tracheophyta</taxon>
        <taxon>Spermatophyta</taxon>
        <taxon>Magnoliopsida</taxon>
        <taxon>eudicotyledons</taxon>
        <taxon>Gunneridae</taxon>
        <taxon>Pentapetalae</taxon>
        <taxon>rosids</taxon>
        <taxon>fabids</taxon>
        <taxon>Rosales</taxon>
        <taxon>Moraceae</taxon>
        <taxon>Ficeae</taxon>
        <taxon>Ficus</taxon>
    </lineage>
</organism>